<accession>A0A7D5ZGF5</accession>
<dbReference type="InterPro" id="IPR000914">
    <property type="entry name" value="SBP_5_dom"/>
</dbReference>
<dbReference type="AlphaFoldDB" id="A0A7D5ZGF5"/>
<dbReference type="GO" id="GO:0015833">
    <property type="term" value="P:peptide transport"/>
    <property type="evidence" value="ECO:0007669"/>
    <property type="project" value="TreeGrafter"/>
</dbReference>
<keyword evidence="4 5" id="KW-0732">Signal</keyword>
<dbReference type="GO" id="GO:1904680">
    <property type="term" value="F:peptide transmembrane transporter activity"/>
    <property type="evidence" value="ECO:0007669"/>
    <property type="project" value="TreeGrafter"/>
</dbReference>
<dbReference type="KEGG" id="cfon:HZU75_07410"/>
<protein>
    <submittedName>
        <fullName evidence="7">Peptide ABC transporter substrate-binding protein</fullName>
    </submittedName>
</protein>
<evidence type="ECO:0000256" key="5">
    <source>
        <dbReference type="SAM" id="SignalP"/>
    </source>
</evidence>
<organism evidence="7 8">
    <name type="scientific">Chitinibacter fontanus</name>
    <dbReference type="NCBI Taxonomy" id="1737446"/>
    <lineage>
        <taxon>Bacteria</taxon>
        <taxon>Pseudomonadati</taxon>
        <taxon>Pseudomonadota</taxon>
        <taxon>Betaproteobacteria</taxon>
        <taxon>Neisseriales</taxon>
        <taxon>Chitinibacteraceae</taxon>
        <taxon>Chitinibacter</taxon>
    </lineage>
</organism>
<evidence type="ECO:0000259" key="6">
    <source>
        <dbReference type="Pfam" id="PF00496"/>
    </source>
</evidence>
<comment type="similarity">
    <text evidence="2">Belongs to the bacterial solute-binding protein 5 family.</text>
</comment>
<dbReference type="Gene3D" id="3.10.105.10">
    <property type="entry name" value="Dipeptide-binding Protein, Domain 3"/>
    <property type="match status" value="1"/>
</dbReference>
<proteinExistence type="inferred from homology"/>
<dbReference type="PANTHER" id="PTHR30290">
    <property type="entry name" value="PERIPLASMIC BINDING COMPONENT OF ABC TRANSPORTER"/>
    <property type="match status" value="1"/>
</dbReference>
<reference evidence="7 8" key="1">
    <citation type="journal article" date="2016" name="Int. J. Syst. Evol. Microbiol.">
        <title>Chitinibacter fontanus sp. nov., isolated from a spring.</title>
        <authorList>
            <person name="Sheu S.Y."/>
            <person name="Li Y.S."/>
            <person name="Young C.C."/>
            <person name="Chen W.M."/>
        </authorList>
    </citation>
    <scope>NUCLEOTIDE SEQUENCE [LARGE SCALE GENOMIC DNA]</scope>
    <source>
        <strain evidence="7 8">STM-7</strain>
    </source>
</reference>
<dbReference type="GO" id="GO:0030288">
    <property type="term" value="C:outer membrane-bounded periplasmic space"/>
    <property type="evidence" value="ECO:0007669"/>
    <property type="project" value="TreeGrafter"/>
</dbReference>
<dbReference type="GO" id="GO:0043190">
    <property type="term" value="C:ATP-binding cassette (ABC) transporter complex"/>
    <property type="evidence" value="ECO:0007669"/>
    <property type="project" value="InterPro"/>
</dbReference>
<feature type="chain" id="PRO_5028982996" evidence="5">
    <location>
        <begin position="23"/>
        <end position="535"/>
    </location>
</feature>
<dbReference type="Pfam" id="PF00496">
    <property type="entry name" value="SBP_bac_5"/>
    <property type="match status" value="1"/>
</dbReference>
<dbReference type="Gene3D" id="3.90.76.10">
    <property type="entry name" value="Dipeptide-binding Protein, Domain 1"/>
    <property type="match status" value="1"/>
</dbReference>
<dbReference type="InterPro" id="IPR023765">
    <property type="entry name" value="SBP_5_CS"/>
</dbReference>
<dbReference type="RefSeq" id="WP_180308493.1">
    <property type="nucleotide sequence ID" value="NZ_CP058952.1"/>
</dbReference>
<dbReference type="SUPFAM" id="SSF53850">
    <property type="entry name" value="Periplasmic binding protein-like II"/>
    <property type="match status" value="1"/>
</dbReference>
<name>A0A7D5ZGF5_9NEIS</name>
<gene>
    <name evidence="7" type="ORF">HZU75_07410</name>
</gene>
<feature type="signal peptide" evidence="5">
    <location>
        <begin position="1"/>
        <end position="22"/>
    </location>
</feature>
<evidence type="ECO:0000256" key="1">
    <source>
        <dbReference type="ARBA" id="ARBA00004196"/>
    </source>
</evidence>
<dbReference type="Proteomes" id="UP000510822">
    <property type="component" value="Chromosome"/>
</dbReference>
<keyword evidence="3" id="KW-0813">Transport</keyword>
<keyword evidence="8" id="KW-1185">Reference proteome</keyword>
<evidence type="ECO:0000256" key="2">
    <source>
        <dbReference type="ARBA" id="ARBA00005695"/>
    </source>
</evidence>
<dbReference type="PIRSF" id="PIRSF002741">
    <property type="entry name" value="MppA"/>
    <property type="match status" value="1"/>
</dbReference>
<evidence type="ECO:0000256" key="3">
    <source>
        <dbReference type="ARBA" id="ARBA00022448"/>
    </source>
</evidence>
<dbReference type="PANTHER" id="PTHR30290:SF10">
    <property type="entry name" value="PERIPLASMIC OLIGOPEPTIDE-BINDING PROTEIN-RELATED"/>
    <property type="match status" value="1"/>
</dbReference>
<evidence type="ECO:0000313" key="7">
    <source>
        <dbReference type="EMBL" id="QLI81367.1"/>
    </source>
</evidence>
<sequence>MTWTMKSMTFAVALALGGAAFAANVPNGVQLHPTQELTRTNGSEPETLDPANVETVPGANIAIDLFEGLTAINASGKVVPGVAESWKRVDDTTWTFKIRKDAKFSNGQAITADDFVYAFRRFIDPKQASNYSTAFGVFFVNGKEAAEGKMPTDKLGVRAIDKNTFEVKTNGPVAFLPELLANPNFAPVHRATVEKFGKDWVKPGNMVGNGAYILKEWKVNSKLVAEKNPNYWNAKNVQITKVSYLPIESQDAAQKLYLSGEADWTLEITPNSFAKLKTDFPKELRNSLGLGLRYYSLNNTDPLLKDVRVRKALNLVLDRDLLANKVTADGQPAAYSVMVNGVAGAKAVPYDWVKWPMAKRVEEAKKLMAEAGVKPGTKLSFVYNTNEYHKKMAIWAASEWKSKLGLDTQLENLEFKVLVKKRHDADYQIARNGWSADYNDATSFTTLIECGSDQNDNKNCNQKAQELFKQAATTTDMAKRSQLLTEGTRMVMDDYPIIPLLQYTYPRLVKAYVGGYDEKNVTERRRTQDHYIIKH</sequence>
<feature type="domain" description="Solute-binding protein family 5" evidence="6">
    <location>
        <begin position="77"/>
        <end position="452"/>
    </location>
</feature>
<evidence type="ECO:0000313" key="8">
    <source>
        <dbReference type="Proteomes" id="UP000510822"/>
    </source>
</evidence>
<evidence type="ECO:0000256" key="4">
    <source>
        <dbReference type="ARBA" id="ARBA00022729"/>
    </source>
</evidence>
<dbReference type="EMBL" id="CP058952">
    <property type="protein sequence ID" value="QLI81367.1"/>
    <property type="molecule type" value="Genomic_DNA"/>
</dbReference>
<dbReference type="PROSITE" id="PS01040">
    <property type="entry name" value="SBP_BACTERIAL_5"/>
    <property type="match status" value="1"/>
</dbReference>
<dbReference type="Gene3D" id="3.40.190.10">
    <property type="entry name" value="Periplasmic binding protein-like II"/>
    <property type="match status" value="1"/>
</dbReference>
<comment type="subcellular location">
    <subcellularLocation>
        <location evidence="1">Cell envelope</location>
    </subcellularLocation>
</comment>
<dbReference type="InterPro" id="IPR039424">
    <property type="entry name" value="SBP_5"/>
</dbReference>
<dbReference type="CDD" id="cd08504">
    <property type="entry name" value="PBP2_OppA"/>
    <property type="match status" value="1"/>
</dbReference>
<dbReference type="InterPro" id="IPR030678">
    <property type="entry name" value="Peptide/Ni-bd"/>
</dbReference>
<dbReference type="FunFam" id="3.90.76.10:FF:000001">
    <property type="entry name" value="Oligopeptide ABC transporter substrate-binding protein"/>
    <property type="match status" value="1"/>
</dbReference>